<evidence type="ECO:0000256" key="1">
    <source>
        <dbReference type="SAM" id="Phobius"/>
    </source>
</evidence>
<dbReference type="RefSeq" id="WP_106616821.1">
    <property type="nucleotide sequence ID" value="NZ_PYAX01000006.1"/>
</dbReference>
<keyword evidence="1" id="KW-1133">Transmembrane helix</keyword>
<dbReference type="InterPro" id="IPR012551">
    <property type="entry name" value="DUF1707_SHOCT-like"/>
</dbReference>
<proteinExistence type="predicted"/>
<dbReference type="PANTHER" id="PTHR40763:SF4">
    <property type="entry name" value="DUF1707 DOMAIN-CONTAINING PROTEIN"/>
    <property type="match status" value="1"/>
</dbReference>
<keyword evidence="1" id="KW-0472">Membrane</keyword>
<reference evidence="3 4" key="1">
    <citation type="submission" date="2018-03" db="EMBL/GenBank/DDBJ databases">
        <title>Genomic Encyclopedia of Type Strains, Phase III (KMG-III): the genomes of soil and plant-associated and newly described type strains.</title>
        <authorList>
            <person name="Whitman W."/>
        </authorList>
    </citation>
    <scope>NUCLEOTIDE SEQUENCE [LARGE SCALE GENOMIC DNA]</scope>
    <source>
        <strain evidence="3 4">CGMCC 4.7097</strain>
    </source>
</reference>
<evidence type="ECO:0000259" key="2">
    <source>
        <dbReference type="Pfam" id="PF08044"/>
    </source>
</evidence>
<dbReference type="AlphaFoldDB" id="A0A2P8I8I0"/>
<feature type="transmembrane region" description="Helical" evidence="1">
    <location>
        <begin position="103"/>
        <end position="120"/>
    </location>
</feature>
<feature type="transmembrane region" description="Helical" evidence="1">
    <location>
        <begin position="78"/>
        <end position="97"/>
    </location>
</feature>
<gene>
    <name evidence="3" type="ORF">B0I31_106292</name>
</gene>
<evidence type="ECO:0000313" key="4">
    <source>
        <dbReference type="Proteomes" id="UP000241118"/>
    </source>
</evidence>
<dbReference type="Proteomes" id="UP000241118">
    <property type="component" value="Unassembled WGS sequence"/>
</dbReference>
<evidence type="ECO:0000313" key="3">
    <source>
        <dbReference type="EMBL" id="PSL54776.1"/>
    </source>
</evidence>
<dbReference type="OrthoDB" id="3748531at2"/>
<name>A0A2P8I8I0_SACCR</name>
<dbReference type="EMBL" id="PYAX01000006">
    <property type="protein sequence ID" value="PSL54776.1"/>
    <property type="molecule type" value="Genomic_DNA"/>
</dbReference>
<protein>
    <submittedName>
        <fullName evidence="3">Uncharacterized protein DUF1707</fullName>
    </submittedName>
</protein>
<feature type="domain" description="DUF1707" evidence="2">
    <location>
        <begin position="6"/>
        <end position="58"/>
    </location>
</feature>
<accession>A0A2P8I8I0</accession>
<sequence>MHESFTRAADDDRNAVVEELTRAHTEGRLTLTEFDERTRAAHEARTYAELSALTADLPPDAPAPVPQRPNAVVRAMTGAWLAASAVNVLVWGVISLSLGEVLYPWWIWVAGPWGLALLVARKARFGRSS</sequence>
<keyword evidence="1" id="KW-0812">Transmembrane</keyword>
<dbReference type="PANTHER" id="PTHR40763">
    <property type="entry name" value="MEMBRANE PROTEIN-RELATED"/>
    <property type="match status" value="1"/>
</dbReference>
<comment type="caution">
    <text evidence="3">The sequence shown here is derived from an EMBL/GenBank/DDBJ whole genome shotgun (WGS) entry which is preliminary data.</text>
</comment>
<dbReference type="Pfam" id="PF08044">
    <property type="entry name" value="DUF1707"/>
    <property type="match status" value="1"/>
</dbReference>
<organism evidence="3 4">
    <name type="scientific">Saccharothrix carnea</name>
    <dbReference type="NCBI Taxonomy" id="1280637"/>
    <lineage>
        <taxon>Bacteria</taxon>
        <taxon>Bacillati</taxon>
        <taxon>Actinomycetota</taxon>
        <taxon>Actinomycetes</taxon>
        <taxon>Pseudonocardiales</taxon>
        <taxon>Pseudonocardiaceae</taxon>
        <taxon>Saccharothrix</taxon>
    </lineage>
</organism>
<keyword evidence="4" id="KW-1185">Reference proteome</keyword>